<reference evidence="9" key="1">
    <citation type="journal article" date="2021" name="Mol. Plant Microbe Interact.">
        <title>Complete Genome Sequence of the Plant-Pathogenic Fungus Colletotrichum lupini.</title>
        <authorList>
            <person name="Baroncelli R."/>
            <person name="Pensec F."/>
            <person name="Da Lio D."/>
            <person name="Boufleur T."/>
            <person name="Vicente I."/>
            <person name="Sarrocco S."/>
            <person name="Picot A."/>
            <person name="Baraldi E."/>
            <person name="Sukno S."/>
            <person name="Thon M."/>
            <person name="Le Floch G."/>
        </authorList>
    </citation>
    <scope>NUCLEOTIDE SEQUENCE</scope>
    <source>
        <strain evidence="9">IMI 504893</strain>
    </source>
</reference>
<evidence type="ECO:0000313" key="10">
    <source>
        <dbReference type="Proteomes" id="UP000830671"/>
    </source>
</evidence>
<evidence type="ECO:0000256" key="1">
    <source>
        <dbReference type="ARBA" id="ARBA00004141"/>
    </source>
</evidence>
<protein>
    <recommendedName>
        <fullName evidence="8">Rhodopsin domain-containing protein</fullName>
    </recommendedName>
</protein>
<accession>A0A9Q8SFH1</accession>
<name>A0A9Q8SFH1_9PEZI</name>
<dbReference type="GO" id="GO:0016020">
    <property type="term" value="C:membrane"/>
    <property type="evidence" value="ECO:0007669"/>
    <property type="project" value="UniProtKB-SubCell"/>
</dbReference>
<gene>
    <name evidence="9" type="ORF">CLUP02_17935</name>
</gene>
<dbReference type="InterPro" id="IPR052337">
    <property type="entry name" value="SAT4-like"/>
</dbReference>
<evidence type="ECO:0000259" key="8">
    <source>
        <dbReference type="Pfam" id="PF20684"/>
    </source>
</evidence>
<dbReference type="Proteomes" id="UP000830671">
    <property type="component" value="Chromosome 10"/>
</dbReference>
<dbReference type="PANTHER" id="PTHR33048:SF47">
    <property type="entry name" value="INTEGRAL MEMBRANE PROTEIN-RELATED"/>
    <property type="match status" value="1"/>
</dbReference>
<keyword evidence="10" id="KW-1185">Reference proteome</keyword>
<evidence type="ECO:0000256" key="2">
    <source>
        <dbReference type="ARBA" id="ARBA00022692"/>
    </source>
</evidence>
<dbReference type="PANTHER" id="PTHR33048">
    <property type="entry name" value="PTH11-LIKE INTEGRAL MEMBRANE PROTEIN (AFU_ORTHOLOGUE AFUA_5G11245)"/>
    <property type="match status" value="1"/>
</dbReference>
<sequence length="450" mass="50631">MDGATIHALYGTADNSGEPTPLVNKTPTILGVVIAFAIFSWMCVAFRMYVRAKLVQSLGWDDCFVILSLVCNPLYTLSMTNNVSREDFNTVNNNNWICWNLSTKYGMGRHIYTLSAAEVQNYLRTFYVANASYQMSTAFIKISLLFQYLRIFDRPSFLRSLCIYLIIFVSLWATAYSFLGWVPCVPVAAYWNWTIPATRWAYGSLNSDIFSGTYESHSSVNFALDVLVLAIPVPLYFRPQQSLKSKLRLLALLVIGIAVNGVSVVRVYSIIQHRSATRPTLDPMWYGPLSIVLSAVEVDLAMVASSVPIFWPVLRQRFPGIFVTKEVEVTREVRRLESVELEDDMEMEPDRRSRVGSEASLRQENINQGGGAGGRYMDEFIVNQVDPLRKAKSTVTEVKAGDEAQGDWLHTSLFGMKTVISTWTSLSKSRSTAGGMMWLLTKYAPIILLK</sequence>
<dbReference type="RefSeq" id="XP_049138063.1">
    <property type="nucleotide sequence ID" value="XM_049296839.1"/>
</dbReference>
<feature type="transmembrane region" description="Helical" evidence="7">
    <location>
        <begin position="220"/>
        <end position="237"/>
    </location>
</feature>
<keyword evidence="3 7" id="KW-1133">Transmembrane helix</keyword>
<feature type="transmembrane region" description="Helical" evidence="7">
    <location>
        <begin position="161"/>
        <end position="182"/>
    </location>
</feature>
<feature type="transmembrane region" description="Helical" evidence="7">
    <location>
        <begin position="28"/>
        <end position="46"/>
    </location>
</feature>
<evidence type="ECO:0000256" key="3">
    <source>
        <dbReference type="ARBA" id="ARBA00022989"/>
    </source>
</evidence>
<evidence type="ECO:0000256" key="7">
    <source>
        <dbReference type="SAM" id="Phobius"/>
    </source>
</evidence>
<evidence type="ECO:0000256" key="6">
    <source>
        <dbReference type="SAM" id="MobiDB-lite"/>
    </source>
</evidence>
<dbReference type="EMBL" id="CP019472">
    <property type="protein sequence ID" value="UQC76422.1"/>
    <property type="molecule type" value="Genomic_DNA"/>
</dbReference>
<proteinExistence type="inferred from homology"/>
<dbReference type="InterPro" id="IPR049326">
    <property type="entry name" value="Rhodopsin_dom_fungi"/>
</dbReference>
<dbReference type="GeneID" id="73351849"/>
<dbReference type="KEGG" id="clup:CLUP02_17935"/>
<feature type="transmembrane region" description="Helical" evidence="7">
    <location>
        <begin position="291"/>
        <end position="314"/>
    </location>
</feature>
<comment type="similarity">
    <text evidence="5">Belongs to the SAT4 family.</text>
</comment>
<feature type="transmembrane region" description="Helical" evidence="7">
    <location>
        <begin position="249"/>
        <end position="271"/>
    </location>
</feature>
<keyword evidence="4 7" id="KW-0472">Membrane</keyword>
<evidence type="ECO:0000256" key="5">
    <source>
        <dbReference type="ARBA" id="ARBA00038359"/>
    </source>
</evidence>
<dbReference type="Pfam" id="PF20684">
    <property type="entry name" value="Fung_rhodopsin"/>
    <property type="match status" value="1"/>
</dbReference>
<keyword evidence="2 7" id="KW-0812">Transmembrane</keyword>
<evidence type="ECO:0000256" key="4">
    <source>
        <dbReference type="ARBA" id="ARBA00023136"/>
    </source>
</evidence>
<dbReference type="AlphaFoldDB" id="A0A9Q8SFH1"/>
<comment type="subcellular location">
    <subcellularLocation>
        <location evidence="1">Membrane</location>
        <topology evidence="1">Multi-pass membrane protein</topology>
    </subcellularLocation>
</comment>
<feature type="domain" description="Rhodopsin" evidence="8">
    <location>
        <begin position="46"/>
        <end position="315"/>
    </location>
</feature>
<feature type="region of interest" description="Disordered" evidence="6">
    <location>
        <begin position="344"/>
        <end position="371"/>
    </location>
</feature>
<evidence type="ECO:0000313" key="9">
    <source>
        <dbReference type="EMBL" id="UQC76422.1"/>
    </source>
</evidence>
<organism evidence="9 10">
    <name type="scientific">Colletotrichum lupini</name>
    <dbReference type="NCBI Taxonomy" id="145971"/>
    <lineage>
        <taxon>Eukaryota</taxon>
        <taxon>Fungi</taxon>
        <taxon>Dikarya</taxon>
        <taxon>Ascomycota</taxon>
        <taxon>Pezizomycotina</taxon>
        <taxon>Sordariomycetes</taxon>
        <taxon>Hypocreomycetidae</taxon>
        <taxon>Glomerellales</taxon>
        <taxon>Glomerellaceae</taxon>
        <taxon>Colletotrichum</taxon>
        <taxon>Colletotrichum acutatum species complex</taxon>
    </lineage>
</organism>